<evidence type="ECO:0000256" key="4">
    <source>
        <dbReference type="ARBA" id="ARBA00023163"/>
    </source>
</evidence>
<feature type="compositionally biased region" description="Basic and acidic residues" evidence="6">
    <location>
        <begin position="1762"/>
        <end position="1782"/>
    </location>
</feature>
<dbReference type="Ensembl" id="ENSGMOT00000030703.1">
    <property type="protein sequence ID" value="ENSGMOP00000069300.1"/>
    <property type="gene ID" value="ENSGMOG00000003417.2"/>
</dbReference>
<proteinExistence type="predicted"/>
<dbReference type="InterPro" id="IPR044210">
    <property type="entry name" value="Tfc3-like"/>
</dbReference>
<keyword evidence="5" id="KW-0539">Nucleus</keyword>
<feature type="region of interest" description="Disordered" evidence="6">
    <location>
        <begin position="735"/>
        <end position="775"/>
    </location>
</feature>
<feature type="compositionally biased region" description="Polar residues" evidence="6">
    <location>
        <begin position="1830"/>
        <end position="1842"/>
    </location>
</feature>
<feature type="compositionally biased region" description="Polar residues" evidence="6">
    <location>
        <begin position="735"/>
        <end position="751"/>
    </location>
</feature>
<sequence>MDALSIVHDEVALEGLDGITIPSLWIRLGSRTPSFPLKLDSCTKEFIWRSLINNVDLDFYELPKERVDVELLDRFADINPDTGIQTTTSFSNAKNDVYPVTVVLDDKDGIQGSCLFYKQRKNVTKNVRTEELKQLVCLEEAVKRYGRKLVVVASQKMRFRVLIGEDSDPDLRITDQSYCILERLGRARWQGELQRDLHSSFRTEPGKLHYLRRCLDRHGLITMQSHVIRLPTGQQQHSILLLIKRYHVLRRSKYDILMEHLSNTLQDAPGQIASIITLRELLNVHERTFKHVYNYMLSYKLVQLITLPLEDLNPSAGPCNTKKGTKITVRCLKLLKPYQKKELMVEEDDDENEDGVGVSRKGLPQQDIIMERDLVLQAYHIVVSSGTKGISQSSLQVVMNVGKLEARMLCRRLERDGMIKGFMVDVGRQRTTKFIGHMSVSASDHMQQFVKERERNQLLCNSEPLPEENAGTPSSAPKALPTCKASSTPRPKTTKGTPKAKAKDTQRGDPDFVAKGKKRSVGGRGKKTLVPEQQALAALITPIKRETPETSVSEPSVVETPCAAESSQEEEGDPVLSPIVVLDEREALDSASDDAQKSIKVVEDMPKRKKQGIRLERSHETYRLLKRKNMIVEVVRSVKIVEGLYALQKMINDNEKLDGSSTKCCKKSILRLIRLLSKEGLVKMFRTTVIQDGVSKKVEFVVHPSVQPNDNMVKSAIEQVRFRISGSYAVARVQQEQAKQGMELSNTSPHTPKSKKNKEDKKKSPEAQDAFMPTTVRGLSRTLGFQPKMHRLRLVHTFLWYVVYGPYQKGSTGTDSPKPSQPADDNTTSSSSSSSSSSHSSSTKVISAPAPENGQNCESLNPSDCENTNGAENAATAVASTPQKSGETALPGDEESVQMLKQRSLESNAKVFADELSWKRYLPPLRVHKEFGYGWALVSDVVLCLPLSIFVQVTQINFKIEGLDEYLNDPVKQHYLVRVLPAQIKRQLLYKRKYIFAFYENLQKLVYMGLLQFGPMEKFQDKDQVFIFIRQHATIVDTTSAEPHYWQVTENPDKPFERRQYQFSTAADVENYWFDLLCVCLNTPLGLVRGKRGGEKEITMPSLVLPDRSRFLKLAYLLKGRRDEMDDGSTPGDGKGAGGLDSEFFAHLKRNWLWTNYLLACKKNLCDGELINSKMRLKSLLSKNALRLALKAGESTAPRGMTTKRAKVMEFAEVGVEPAGRNQQVIGGKRQKRKRTRKEVVKVPRKKRKEAKTRVPAHDEADHRALKMMTRQRVFWSLQEDSMLMLCGVAAKLLNDKLTRPFVPYCVVRDMLQAELENSMDKTSLAVGRRTRYILKNPQTLLNHRICLAEVYQDKALMDELELKKPADPNKPEDCAQAFSEYTRLLRHKFSSSTVSCDVTLPETKSLLFSRYKVFTIDHEQQRTFKDDLTCTEDIHAIVLHNLIQSTLVMSNSQMKSSRSFQTFHMYSLFNQEVLCQVFIQCRKRGLVNRRRVHKAYGPKKNRALPILPMSYQLSQTYYKCFTWRFPTSLCTDAFRFLRALRDNGTGDAHKITSFYNEAESRMDVPPAPSGAVTTEGSPMESAGTKDKGEGGSGGLKGTDGDTGDLKGTDGDSGDLKGTDGDTGDLKGTDGDTGDLKGTDGDTGDLKGTDGDTGDLKGTDGDTGDLRGTDGDTGDLRGTDGDSGDLKGTDGDLKGTDGDLKGTDGDLKGTDGDSGDLKGTDGDSGDLKGTDGDTGDLKGTDGDLKGTDGDSGDLKGTAGDSGDLKGTDGDTGDLKVPVREPVSEAMIQADGPDTVSPAEPGESNQSKQGEEPVEMEEGNGEGEVPGVDTKPQTQRSTAQDSFVVNAGGLVPAPRSAESPSAQEEQPGAGPVVGGPGPSLEHHLDLSDMMHLSLDSPGGMCAAALTLMSLGLLSVHVSIPKEVVLVDNTVVKTDVVKRLTALEEEDEEDDADDGEGKKRLPGKATVSHTSYLMMKGYCYPGIVQLRNLSTCDNIVVDPCTLRFKLRDTPAHQIFSAQDSPPLDLTRCGPSLVPAVLSRSLRLPSCSSSSSSSSSSSAAGQGWAAPLKAYWGFSQQDAEACGALRATLGRAGEGGLGEEELHRDLAHLEQPLEGRTRGLQQYMQVLEEECQAVRVGAQAVRWVLAEHARPWLLTVRLRPGLSQGYTKGRLRPRWQTRHSIPFMRKRAPEVAATMVMRMEEDEEDEEEEDAEPPRKRGRGGNGSAMEDGLVAEEKEKEEEEVGPSVEDGKTRKGGEEGEVRENGLEKEREGSDNEEVLSPPPPTPPSGGGDEEMSYISRPWRMVDGSINRLACKGMLEGLLYHVMARPGITQHCLVEHYQNTLQPMAVLDLIQALIDMGCVRRKSVVSRKATLFSRHADPPTEPAAATSGPGATDTWFYEPTISCVLRLAQVLPNEPHWNQYV</sequence>
<keyword evidence="11" id="KW-1185">Reference proteome</keyword>
<feature type="region of interest" description="Disordered" evidence="6">
    <location>
        <begin position="540"/>
        <end position="574"/>
    </location>
</feature>
<dbReference type="GO" id="GO:0005634">
    <property type="term" value="C:nucleus"/>
    <property type="evidence" value="ECO:0007669"/>
    <property type="project" value="UniProtKB-SubCell"/>
</dbReference>
<dbReference type="GO" id="GO:0000127">
    <property type="term" value="C:transcription factor TFIIIC complex"/>
    <property type="evidence" value="ECO:0007669"/>
    <property type="project" value="InterPro"/>
</dbReference>
<dbReference type="Pfam" id="PF04182">
    <property type="entry name" value="B-block_TFIIIC"/>
    <property type="match status" value="1"/>
</dbReference>
<feature type="compositionally biased region" description="Basic and acidic residues" evidence="6">
    <location>
        <begin position="501"/>
        <end position="514"/>
    </location>
</feature>
<gene>
    <name evidence="10" type="primary">gtf3c1</name>
</gene>
<feature type="domain" description="GTF3C1 extended winged-helix" evidence="9">
    <location>
        <begin position="619"/>
        <end position="726"/>
    </location>
</feature>
<reference evidence="10" key="1">
    <citation type="submission" date="2025-08" db="UniProtKB">
        <authorList>
            <consortium name="Ensembl"/>
        </authorList>
    </citation>
    <scope>IDENTIFICATION</scope>
</reference>
<organism evidence="10 11">
    <name type="scientific">Gadus morhua</name>
    <name type="common">Atlantic cod</name>
    <dbReference type="NCBI Taxonomy" id="8049"/>
    <lineage>
        <taxon>Eukaryota</taxon>
        <taxon>Metazoa</taxon>
        <taxon>Chordata</taxon>
        <taxon>Craniata</taxon>
        <taxon>Vertebrata</taxon>
        <taxon>Euteleostomi</taxon>
        <taxon>Actinopterygii</taxon>
        <taxon>Neopterygii</taxon>
        <taxon>Teleostei</taxon>
        <taxon>Neoteleostei</taxon>
        <taxon>Acanthomorphata</taxon>
        <taxon>Zeiogadaria</taxon>
        <taxon>Gadariae</taxon>
        <taxon>Gadiformes</taxon>
        <taxon>Gadoidei</taxon>
        <taxon>Gadidae</taxon>
        <taxon>Gadus</taxon>
    </lineage>
</organism>
<dbReference type="RefSeq" id="XP_030206584.1">
    <property type="nucleotide sequence ID" value="XM_030350724.1"/>
</dbReference>
<dbReference type="GO" id="GO:0003677">
    <property type="term" value="F:DNA binding"/>
    <property type="evidence" value="ECO:0007669"/>
    <property type="project" value="UniProtKB-KW"/>
</dbReference>
<dbReference type="InterPro" id="IPR056428">
    <property type="entry name" value="WH_GTF3C1"/>
</dbReference>
<dbReference type="KEGG" id="gmh:115539871"/>
<feature type="compositionally biased region" description="Basic residues" evidence="6">
    <location>
        <begin position="515"/>
        <end position="527"/>
    </location>
</feature>
<feature type="compositionally biased region" description="Acidic residues" evidence="6">
    <location>
        <begin position="2197"/>
        <end position="2208"/>
    </location>
</feature>
<keyword evidence="3" id="KW-0238">DNA-binding</keyword>
<dbReference type="GeneTree" id="ENSGT00390000008664"/>
<dbReference type="InterPro" id="IPR035625">
    <property type="entry name" value="Tfc3-like_eWH"/>
</dbReference>
<comment type="subcellular location">
    <subcellularLocation>
        <location evidence="1">Nucleus</location>
    </subcellularLocation>
</comment>
<feature type="domain" description="B-block binding subunit of TFIIIC" evidence="7">
    <location>
        <begin position="176"/>
        <end position="247"/>
    </location>
</feature>
<evidence type="ECO:0000256" key="2">
    <source>
        <dbReference type="ARBA" id="ARBA00022553"/>
    </source>
</evidence>
<feature type="compositionally biased region" description="Low complexity" evidence="6">
    <location>
        <begin position="829"/>
        <end position="842"/>
    </location>
</feature>
<accession>A0A8C5D935</accession>
<feature type="compositionally biased region" description="Low complexity" evidence="6">
    <location>
        <begin position="488"/>
        <end position="499"/>
    </location>
</feature>
<dbReference type="Proteomes" id="UP000694546">
    <property type="component" value="Chromosome 3"/>
</dbReference>
<evidence type="ECO:0000256" key="6">
    <source>
        <dbReference type="SAM" id="MobiDB-lite"/>
    </source>
</evidence>
<protein>
    <recommendedName>
        <fullName evidence="12">B-block binding subunit of TFIIIC domain-containing protein</fullName>
    </recommendedName>
</protein>
<evidence type="ECO:0000256" key="3">
    <source>
        <dbReference type="ARBA" id="ARBA00023125"/>
    </source>
</evidence>
<evidence type="ECO:0000256" key="5">
    <source>
        <dbReference type="ARBA" id="ARBA00023242"/>
    </source>
</evidence>
<dbReference type="InterPro" id="IPR007309">
    <property type="entry name" value="TFIIIC_Bblock-bd"/>
</dbReference>
<dbReference type="CDD" id="cd16169">
    <property type="entry name" value="Tau138_eWH"/>
    <property type="match status" value="1"/>
</dbReference>
<evidence type="ECO:0008006" key="12">
    <source>
        <dbReference type="Google" id="ProtNLM"/>
    </source>
</evidence>
<dbReference type="CTD" id="2975"/>
<evidence type="ECO:0000259" key="7">
    <source>
        <dbReference type="Pfam" id="PF04182"/>
    </source>
</evidence>
<reference evidence="10" key="2">
    <citation type="submission" date="2025-09" db="UniProtKB">
        <authorList>
            <consortium name="Ensembl"/>
        </authorList>
    </citation>
    <scope>IDENTIFICATION</scope>
</reference>
<feature type="compositionally biased region" description="Basic and acidic residues" evidence="6">
    <location>
        <begin position="757"/>
        <end position="766"/>
    </location>
</feature>
<dbReference type="GeneID" id="115539871"/>
<feature type="region of interest" description="Disordered" evidence="6">
    <location>
        <begin position="810"/>
        <end position="870"/>
    </location>
</feature>
<evidence type="ECO:0000313" key="11">
    <source>
        <dbReference type="Proteomes" id="UP000694546"/>
    </source>
</evidence>
<keyword evidence="4" id="KW-0804">Transcription</keyword>
<dbReference type="GO" id="GO:0006384">
    <property type="term" value="P:transcription initiation at RNA polymerase III promoter"/>
    <property type="evidence" value="ECO:0007669"/>
    <property type="project" value="InterPro"/>
</dbReference>
<feature type="compositionally biased region" description="Basic and acidic residues" evidence="6">
    <location>
        <begin position="1604"/>
        <end position="1748"/>
    </location>
</feature>
<evidence type="ECO:0000259" key="9">
    <source>
        <dbReference type="Pfam" id="PF24101"/>
    </source>
</evidence>
<feature type="region of interest" description="Disordered" evidence="6">
    <location>
        <begin position="463"/>
        <end position="527"/>
    </location>
</feature>
<keyword evidence="2" id="KW-0597">Phosphoprotein</keyword>
<feature type="compositionally biased region" description="Basic and acidic residues" evidence="6">
    <location>
        <begin position="2244"/>
        <end position="2269"/>
    </location>
</feature>
<feature type="compositionally biased region" description="Polar residues" evidence="6">
    <location>
        <begin position="810"/>
        <end position="828"/>
    </location>
</feature>
<name>A0A8C5D935_GADMO</name>
<feature type="region of interest" description="Disordered" evidence="6">
    <location>
        <begin position="1560"/>
        <end position="1881"/>
    </location>
</feature>
<evidence type="ECO:0000259" key="8">
    <source>
        <dbReference type="Pfam" id="PF23704"/>
    </source>
</evidence>
<evidence type="ECO:0000256" key="1">
    <source>
        <dbReference type="ARBA" id="ARBA00004123"/>
    </source>
</evidence>
<evidence type="ECO:0000313" key="10">
    <source>
        <dbReference type="Ensembl" id="ENSGMOP00000069300.1"/>
    </source>
</evidence>
<dbReference type="PANTHER" id="PTHR15180:SF1">
    <property type="entry name" value="GENERAL TRANSCRIPTION FACTOR 3C POLYPEPTIDE 1"/>
    <property type="match status" value="1"/>
</dbReference>
<feature type="domain" description="General transcription factor 3C polypeptide 1 winged-helix" evidence="8">
    <location>
        <begin position="1"/>
        <end position="61"/>
    </location>
</feature>
<dbReference type="OrthoDB" id="68020at2759"/>
<dbReference type="GO" id="GO:0042791">
    <property type="term" value="P:5S class rRNA transcription by RNA polymerase III"/>
    <property type="evidence" value="ECO:0007669"/>
    <property type="project" value="TreeGrafter"/>
</dbReference>
<dbReference type="Pfam" id="PF23704">
    <property type="entry name" value="WHD_GTF3C1_N"/>
    <property type="match status" value="1"/>
</dbReference>
<feature type="compositionally biased region" description="Polar residues" evidence="6">
    <location>
        <begin position="853"/>
        <end position="866"/>
    </location>
</feature>
<dbReference type="InterPro" id="IPR056467">
    <property type="entry name" value="eWH_GTF3C1"/>
</dbReference>
<dbReference type="Pfam" id="PF24101">
    <property type="entry name" value="WHD_GTF3C1"/>
    <property type="match status" value="1"/>
</dbReference>
<feature type="compositionally biased region" description="Acidic residues" evidence="6">
    <location>
        <begin position="1811"/>
        <end position="1820"/>
    </location>
</feature>
<dbReference type="PANTHER" id="PTHR15180">
    <property type="entry name" value="GENERAL TRANSCRIPTION FACTOR 3C POLYPEPTIDE 1"/>
    <property type="match status" value="1"/>
</dbReference>
<feature type="region of interest" description="Disordered" evidence="6">
    <location>
        <begin position="2196"/>
        <end position="2291"/>
    </location>
</feature>